<organism evidence="3 4">
    <name type="scientific">Vibrio tritonius</name>
    <dbReference type="NCBI Taxonomy" id="1435069"/>
    <lineage>
        <taxon>Bacteria</taxon>
        <taxon>Pseudomonadati</taxon>
        <taxon>Pseudomonadota</taxon>
        <taxon>Gammaproteobacteria</taxon>
        <taxon>Vibrionales</taxon>
        <taxon>Vibrionaceae</taxon>
        <taxon>Vibrio</taxon>
    </lineage>
</organism>
<dbReference type="RefSeq" id="WP_225252028.1">
    <property type="nucleotide sequence ID" value="NZ_JAIWIU010000192.1"/>
</dbReference>
<dbReference type="InterPro" id="IPR009061">
    <property type="entry name" value="DNA-bd_dom_put_sf"/>
</dbReference>
<dbReference type="CDD" id="cd01109">
    <property type="entry name" value="HTH_YyaN"/>
    <property type="match status" value="1"/>
</dbReference>
<dbReference type="Pfam" id="PF13411">
    <property type="entry name" value="MerR_1"/>
    <property type="match status" value="1"/>
</dbReference>
<dbReference type="PANTHER" id="PTHR30204:SF98">
    <property type="entry name" value="HTH-TYPE TRANSCRIPTIONAL REGULATOR ADHR"/>
    <property type="match status" value="1"/>
</dbReference>
<evidence type="ECO:0000256" key="1">
    <source>
        <dbReference type="ARBA" id="ARBA00023125"/>
    </source>
</evidence>
<evidence type="ECO:0000259" key="2">
    <source>
        <dbReference type="PROSITE" id="PS50937"/>
    </source>
</evidence>
<dbReference type="PROSITE" id="PS50937">
    <property type="entry name" value="HTH_MERR_2"/>
    <property type="match status" value="1"/>
</dbReference>
<dbReference type="PANTHER" id="PTHR30204">
    <property type="entry name" value="REDOX-CYCLING DRUG-SENSING TRANSCRIPTIONAL ACTIVATOR SOXR"/>
    <property type="match status" value="1"/>
</dbReference>
<gene>
    <name evidence="3" type="ORF">LDJ79_21500</name>
</gene>
<keyword evidence="1" id="KW-0238">DNA-binding</keyword>
<dbReference type="SUPFAM" id="SSF46955">
    <property type="entry name" value="Putative DNA-binding domain"/>
    <property type="match status" value="1"/>
</dbReference>
<accession>A0ABS7YSN2</accession>
<dbReference type="InterPro" id="IPR047057">
    <property type="entry name" value="MerR_fam"/>
</dbReference>
<dbReference type="InterPro" id="IPR000551">
    <property type="entry name" value="MerR-type_HTH_dom"/>
</dbReference>
<feature type="domain" description="HTH merR-type" evidence="2">
    <location>
        <begin position="1"/>
        <end position="69"/>
    </location>
</feature>
<evidence type="ECO:0000313" key="4">
    <source>
        <dbReference type="Proteomes" id="UP001199044"/>
    </source>
</evidence>
<name>A0ABS7YSN2_9VIBR</name>
<dbReference type="PRINTS" id="PR00040">
    <property type="entry name" value="HTHMERR"/>
</dbReference>
<dbReference type="EMBL" id="JAIWIU010000192">
    <property type="protein sequence ID" value="MCA2018706.1"/>
    <property type="molecule type" value="Genomic_DNA"/>
</dbReference>
<dbReference type="Gene3D" id="1.10.1660.10">
    <property type="match status" value="1"/>
</dbReference>
<dbReference type="SMART" id="SM00422">
    <property type="entry name" value="HTH_MERR"/>
    <property type="match status" value="1"/>
</dbReference>
<comment type="caution">
    <text evidence="3">The sequence shown here is derived from an EMBL/GenBank/DDBJ whole genome shotgun (WGS) entry which is preliminary data.</text>
</comment>
<protein>
    <submittedName>
        <fullName evidence="3">MerR family transcriptional regulator</fullName>
    </submittedName>
</protein>
<reference evidence="4" key="1">
    <citation type="submission" date="2023-07" db="EMBL/GenBank/DDBJ databases">
        <title>Molecular identification of indigenous halophilic bacteria isolated from red sea cost, biodegradation of synthetic dyes and assessment of degraded metabolite toxicity.</title>
        <authorList>
            <person name="Chaieb K."/>
            <person name="Altayb H.N."/>
        </authorList>
    </citation>
    <scope>NUCLEOTIDE SEQUENCE [LARGE SCALE GENOMIC DNA]</scope>
    <source>
        <strain evidence="4">K20</strain>
    </source>
</reference>
<sequence length="118" mass="13774">MNMQQFSSVTGLSAHTLRYYEKIGLLRNIQRSKSGHRVYTERDLAWVEFVLKLKETGMPLEGILRYASLRAEGSHTVHARQALLEEHREALLLHIERQKMLLTALEQKIDLYRENKVA</sequence>
<evidence type="ECO:0000313" key="3">
    <source>
        <dbReference type="EMBL" id="MCA2018706.1"/>
    </source>
</evidence>
<proteinExistence type="predicted"/>
<dbReference type="Proteomes" id="UP001199044">
    <property type="component" value="Unassembled WGS sequence"/>
</dbReference>
<keyword evidence="4" id="KW-1185">Reference proteome</keyword>